<name>A0ABD5JS75_9ACTN</name>
<organism evidence="2 3">
    <name type="scientific">Streptomyces antimycoticus</name>
    <dbReference type="NCBI Taxonomy" id="68175"/>
    <lineage>
        <taxon>Bacteria</taxon>
        <taxon>Bacillati</taxon>
        <taxon>Actinomycetota</taxon>
        <taxon>Actinomycetes</taxon>
        <taxon>Kitasatosporales</taxon>
        <taxon>Streptomycetaceae</taxon>
        <taxon>Streptomyces</taxon>
        <taxon>Streptomyces violaceusniger group</taxon>
    </lineage>
</organism>
<dbReference type="RefSeq" id="WP_125759858.1">
    <property type="nucleotide sequence ID" value="NZ_CP108856.1"/>
</dbReference>
<accession>A0ABD5JS75</accession>
<dbReference type="Proteomes" id="UP001354649">
    <property type="component" value="Unassembled WGS sequence"/>
</dbReference>
<feature type="region of interest" description="Disordered" evidence="1">
    <location>
        <begin position="25"/>
        <end position="47"/>
    </location>
</feature>
<evidence type="ECO:0000313" key="2">
    <source>
        <dbReference type="EMBL" id="MEE4589934.1"/>
    </source>
</evidence>
<protein>
    <submittedName>
        <fullName evidence="2">Uncharacterized protein</fullName>
    </submittedName>
</protein>
<evidence type="ECO:0000313" key="3">
    <source>
        <dbReference type="Proteomes" id="UP001354649"/>
    </source>
</evidence>
<dbReference type="AlphaFoldDB" id="A0ABD5JS75"/>
<dbReference type="GeneID" id="97427903"/>
<sequence length="60" mass="6163">MPSQWHLDIPLPEVSAASPIAKAAAGGSLTRTAGNSGSLRTRRPYTGSDQVRGALGFLGL</sequence>
<comment type="caution">
    <text evidence="2">The sequence shown here is derived from an EMBL/GenBank/DDBJ whole genome shotgun (WGS) entry which is preliminary data.</text>
</comment>
<proteinExistence type="predicted"/>
<evidence type="ECO:0000256" key="1">
    <source>
        <dbReference type="SAM" id="MobiDB-lite"/>
    </source>
</evidence>
<feature type="compositionally biased region" description="Polar residues" evidence="1">
    <location>
        <begin position="29"/>
        <end position="39"/>
    </location>
</feature>
<dbReference type="EMBL" id="JAZBJQ010000058">
    <property type="protein sequence ID" value="MEE4589934.1"/>
    <property type="molecule type" value="Genomic_DNA"/>
</dbReference>
<gene>
    <name evidence="2" type="ORF">V2K49_44295</name>
</gene>
<reference evidence="2 3" key="1">
    <citation type="submission" date="2023-11" db="EMBL/GenBank/DDBJ databases">
        <title>30 novel species of actinomycetes from the DSMZ collection.</title>
        <authorList>
            <person name="Nouioui I."/>
        </authorList>
    </citation>
    <scope>NUCLEOTIDE SEQUENCE [LARGE SCALE GENOMIC DNA]</scope>
    <source>
        <strain evidence="2 3">DSM 41602</strain>
    </source>
</reference>